<evidence type="ECO:0000313" key="3">
    <source>
        <dbReference type="Proteomes" id="UP000278807"/>
    </source>
</evidence>
<dbReference type="EMBL" id="UZAE01012090">
    <property type="protein sequence ID" value="VDO03486.1"/>
    <property type="molecule type" value="Genomic_DNA"/>
</dbReference>
<gene>
    <name evidence="2" type="ORF">HNAJ_LOCUS7626</name>
</gene>
<evidence type="ECO:0000313" key="4">
    <source>
        <dbReference type="WBParaSite" id="HNAJ_0000763001-mRNA-1"/>
    </source>
</evidence>
<evidence type="ECO:0000313" key="2">
    <source>
        <dbReference type="EMBL" id="VDO03486.1"/>
    </source>
</evidence>
<protein>
    <submittedName>
        <fullName evidence="4">Chromosome_seg domain-containing protein</fullName>
    </submittedName>
</protein>
<proteinExistence type="predicted"/>
<reference evidence="4" key="1">
    <citation type="submission" date="2017-02" db="UniProtKB">
        <authorList>
            <consortium name="WormBaseParasite"/>
        </authorList>
    </citation>
    <scope>IDENTIFICATION</scope>
</reference>
<dbReference type="PANTHER" id="PTHR13199">
    <property type="entry name" value="GH03947P"/>
    <property type="match status" value="1"/>
</dbReference>
<sequence>MFVIQYNLEDMPANCQTFLRQRTVYMPVSKGEFVNTVSNPSSDLLSFVFSDKSNVSNSESLPIFLRYLIHLRFHTSKSGNLYLHTDIRLIFARDNFEFDPRVATYQMRSFIEGPTNPRYSPKA</sequence>
<accession>A0A0R3TKD6</accession>
<dbReference type="WBParaSite" id="HNAJ_0000763001-mRNA-1">
    <property type="protein sequence ID" value="HNAJ_0000763001-mRNA-1"/>
    <property type="gene ID" value="HNAJ_0000763001"/>
</dbReference>
<dbReference type="STRING" id="102285.A0A0R3TKD6"/>
<dbReference type="Proteomes" id="UP000278807">
    <property type="component" value="Unassembled WGS sequence"/>
</dbReference>
<name>A0A0R3TKD6_RODNA</name>
<organism evidence="4">
    <name type="scientific">Rodentolepis nana</name>
    <name type="common">Dwarf tapeworm</name>
    <name type="synonym">Hymenolepis nana</name>
    <dbReference type="NCBI Taxonomy" id="102285"/>
    <lineage>
        <taxon>Eukaryota</taxon>
        <taxon>Metazoa</taxon>
        <taxon>Spiralia</taxon>
        <taxon>Lophotrochozoa</taxon>
        <taxon>Platyhelminthes</taxon>
        <taxon>Cestoda</taxon>
        <taxon>Eucestoda</taxon>
        <taxon>Cyclophyllidea</taxon>
        <taxon>Hymenolepididae</taxon>
        <taxon>Rodentolepis</taxon>
    </lineage>
</organism>
<dbReference type="OrthoDB" id="6273155at2759"/>
<dbReference type="PANTHER" id="PTHR13199:SF11">
    <property type="entry name" value="PROTEIN ATOSSA"/>
    <property type="match status" value="1"/>
</dbReference>
<reference evidence="2 3" key="2">
    <citation type="submission" date="2018-11" db="EMBL/GenBank/DDBJ databases">
        <authorList>
            <consortium name="Pathogen Informatics"/>
        </authorList>
    </citation>
    <scope>NUCLEOTIDE SEQUENCE [LARGE SCALE GENOMIC DNA]</scope>
</reference>
<dbReference type="AlphaFoldDB" id="A0A0R3TKD6"/>
<dbReference type="InterPro" id="IPR051506">
    <property type="entry name" value="ATOS_Transcription_Regulators"/>
</dbReference>
<dbReference type="Pfam" id="PF13889">
    <property type="entry name" value="Chromosome_seg"/>
    <property type="match status" value="1"/>
</dbReference>
<feature type="domain" description="Atos-like C-terminal" evidence="1">
    <location>
        <begin position="65"/>
        <end position="121"/>
    </location>
</feature>
<dbReference type="InterPro" id="IPR033473">
    <property type="entry name" value="Atos-like_C"/>
</dbReference>
<evidence type="ECO:0000259" key="1">
    <source>
        <dbReference type="Pfam" id="PF13889"/>
    </source>
</evidence>
<keyword evidence="3" id="KW-1185">Reference proteome</keyword>